<evidence type="ECO:0000313" key="4">
    <source>
        <dbReference type="EMBL" id="KAK1802629.1"/>
    </source>
</evidence>
<name>A0AAD8ZPG9_9TELE</name>
<organism evidence="4 5">
    <name type="scientific">Electrophorus voltai</name>
    <dbReference type="NCBI Taxonomy" id="2609070"/>
    <lineage>
        <taxon>Eukaryota</taxon>
        <taxon>Metazoa</taxon>
        <taxon>Chordata</taxon>
        <taxon>Craniata</taxon>
        <taxon>Vertebrata</taxon>
        <taxon>Euteleostomi</taxon>
        <taxon>Actinopterygii</taxon>
        <taxon>Neopterygii</taxon>
        <taxon>Teleostei</taxon>
        <taxon>Ostariophysi</taxon>
        <taxon>Gymnotiformes</taxon>
        <taxon>Gymnotoidei</taxon>
        <taxon>Gymnotidae</taxon>
        <taxon>Electrophorus</taxon>
    </lineage>
</organism>
<comment type="caution">
    <text evidence="4">The sequence shown here is derived from an EMBL/GenBank/DDBJ whole genome shotgun (WGS) entry which is preliminary data.</text>
</comment>
<feature type="domain" description="MEIS N-terminal" evidence="3">
    <location>
        <begin position="88"/>
        <end position="110"/>
    </location>
</feature>
<feature type="region of interest" description="Disordered" evidence="2">
    <location>
        <begin position="190"/>
        <end position="212"/>
    </location>
</feature>
<evidence type="ECO:0000313" key="5">
    <source>
        <dbReference type="Proteomes" id="UP001239994"/>
    </source>
</evidence>
<dbReference type="Proteomes" id="UP001239994">
    <property type="component" value="Unassembled WGS sequence"/>
</dbReference>
<evidence type="ECO:0000256" key="1">
    <source>
        <dbReference type="ARBA" id="ARBA00023242"/>
    </source>
</evidence>
<dbReference type="EMBL" id="JAROKS010000006">
    <property type="protein sequence ID" value="KAK1802629.1"/>
    <property type="molecule type" value="Genomic_DNA"/>
</dbReference>
<accession>A0AAD8ZPG9</accession>
<protein>
    <recommendedName>
        <fullName evidence="3">MEIS N-terminal domain-containing protein</fullName>
    </recommendedName>
</protein>
<gene>
    <name evidence="4" type="ORF">P4O66_004274</name>
</gene>
<sequence>MEGSPCVGVGEYEELVHYGMDGLGIPSPMYGDPHAARAMQAVHVNPGPPLHAHQYALSTAPGVGSPVNDAIRAEKPYFSSNPDLDNLVHELCDNFCHRYISCLKGKMPIDLVVDDREGGSKSDSDEFTRSSGPVDQVCWREDDSISVHSTEGPAPCSGRPSSLNGDNSSEHAEVFYGICQTGDLLDHCAASPSTGDDEDADKDRRNSKKRGIFPKVATNIMRAWLFQHLTKNKSN</sequence>
<proteinExistence type="predicted"/>
<dbReference type="AlphaFoldDB" id="A0AAD8ZPG9"/>
<dbReference type="Gene3D" id="1.10.10.60">
    <property type="entry name" value="Homeodomain-like"/>
    <property type="match status" value="1"/>
</dbReference>
<keyword evidence="5" id="KW-1185">Reference proteome</keyword>
<evidence type="ECO:0000259" key="3">
    <source>
        <dbReference type="Pfam" id="PF16493"/>
    </source>
</evidence>
<dbReference type="Pfam" id="PF16493">
    <property type="entry name" value="Meis_PKNOX_N"/>
    <property type="match status" value="1"/>
</dbReference>
<reference evidence="4" key="1">
    <citation type="submission" date="2023-03" db="EMBL/GenBank/DDBJ databases">
        <title>Electrophorus voltai genome.</title>
        <authorList>
            <person name="Bian C."/>
        </authorList>
    </citation>
    <scope>NUCLEOTIDE SEQUENCE</scope>
    <source>
        <strain evidence="4">CB-2022</strain>
        <tissue evidence="4">Muscle</tissue>
    </source>
</reference>
<dbReference type="InterPro" id="IPR032453">
    <property type="entry name" value="PKNOX/Meis_N"/>
</dbReference>
<keyword evidence="1" id="KW-0539">Nucleus</keyword>
<evidence type="ECO:0000256" key="2">
    <source>
        <dbReference type="SAM" id="MobiDB-lite"/>
    </source>
</evidence>